<proteinExistence type="predicted"/>
<dbReference type="KEGG" id="mbe:MBM_05101"/>
<dbReference type="GeneID" id="18761036"/>
<accession>K1WW14</accession>
<dbReference type="PANTHER" id="PTHR11106">
    <property type="entry name" value="GANGLIOSIDE INDUCED DIFFERENTIATION ASSOCIATED PROTEIN 2-RELATED"/>
    <property type="match status" value="1"/>
</dbReference>
<dbReference type="InterPro" id="IPR002589">
    <property type="entry name" value="Macro_dom"/>
</dbReference>
<feature type="region of interest" description="Disordered" evidence="1">
    <location>
        <begin position="243"/>
        <end position="282"/>
    </location>
</feature>
<gene>
    <name evidence="3" type="ORF">MBM_05101</name>
</gene>
<organism evidence="3 4">
    <name type="scientific">Marssonina brunnea f. sp. multigermtubi (strain MB_m1)</name>
    <name type="common">Marssonina leaf spot fungus</name>
    <dbReference type="NCBI Taxonomy" id="1072389"/>
    <lineage>
        <taxon>Eukaryota</taxon>
        <taxon>Fungi</taxon>
        <taxon>Dikarya</taxon>
        <taxon>Ascomycota</taxon>
        <taxon>Pezizomycotina</taxon>
        <taxon>Leotiomycetes</taxon>
        <taxon>Helotiales</taxon>
        <taxon>Drepanopezizaceae</taxon>
        <taxon>Drepanopeziza</taxon>
    </lineage>
</organism>
<dbReference type="EMBL" id="JH921438">
    <property type="protein sequence ID" value="EKD16632.1"/>
    <property type="molecule type" value="Genomic_DNA"/>
</dbReference>
<sequence length="282" mass="31465">MAFSPKPSWDRNSPRRPGALGRLIVRSPDRRYEIRAQSLFLVPSSAVVNAATADMRSSTLFRPVRGLRLVVEAAGPSFYHFLVQKRYHLRVGDAITTPRSEIRNCRHIIHTNVPRWAESRLTQSTAALRKQQLVDCYRRCLEEAQRVGAGSVAFPCLGADNISGWDRRNSARIGVNTVLAWFRHPVKGEERRRRIPGPIYFLCDPSSPNLKGNQLRQSHGMGVEFDNDAGVGADFAGLPHPPYVSPALELGQENIDSPTSSIEQDDAQGEVEGGDTEERSRR</sequence>
<dbReference type="InterPro" id="IPR043472">
    <property type="entry name" value="Macro_dom-like"/>
</dbReference>
<dbReference type="HOGENOM" id="CLU_987215_0_0_1"/>
<dbReference type="InParanoid" id="K1WW14"/>
<keyword evidence="4" id="KW-1185">Reference proteome</keyword>
<dbReference type="Proteomes" id="UP000006753">
    <property type="component" value="Unassembled WGS sequence"/>
</dbReference>
<dbReference type="Pfam" id="PF01661">
    <property type="entry name" value="Macro"/>
    <property type="match status" value="1"/>
</dbReference>
<dbReference type="OrthoDB" id="6077599at2759"/>
<dbReference type="SUPFAM" id="SSF52949">
    <property type="entry name" value="Macro domain-like"/>
    <property type="match status" value="1"/>
</dbReference>
<protein>
    <submittedName>
        <fullName evidence="3">Putative Macro domain-containing protein in non 5'region</fullName>
    </submittedName>
</protein>
<evidence type="ECO:0000313" key="4">
    <source>
        <dbReference type="Proteomes" id="UP000006753"/>
    </source>
</evidence>
<feature type="domain" description="Macro" evidence="2">
    <location>
        <begin position="1"/>
        <end position="195"/>
    </location>
</feature>
<name>K1WW14_MARBU</name>
<dbReference type="Gene3D" id="3.40.220.10">
    <property type="entry name" value="Leucine Aminopeptidase, subunit E, domain 1"/>
    <property type="match status" value="1"/>
</dbReference>
<evidence type="ECO:0000256" key="1">
    <source>
        <dbReference type="SAM" id="MobiDB-lite"/>
    </source>
</evidence>
<dbReference type="PROSITE" id="PS51154">
    <property type="entry name" value="MACRO"/>
    <property type="match status" value="1"/>
</dbReference>
<dbReference type="AlphaFoldDB" id="K1WW14"/>
<feature type="compositionally biased region" description="Acidic residues" evidence="1">
    <location>
        <begin position="263"/>
        <end position="275"/>
    </location>
</feature>
<reference evidence="3 4" key="1">
    <citation type="journal article" date="2012" name="BMC Genomics">
        <title>Sequencing the genome of Marssonina brunnea reveals fungus-poplar co-evolution.</title>
        <authorList>
            <person name="Zhu S."/>
            <person name="Cao Y.-Z."/>
            <person name="Jiang C."/>
            <person name="Tan B.-Y."/>
            <person name="Wang Z."/>
            <person name="Feng S."/>
            <person name="Zhang L."/>
            <person name="Su X.-H."/>
            <person name="Brejova B."/>
            <person name="Vinar T."/>
            <person name="Xu M."/>
            <person name="Wang M.-X."/>
            <person name="Zhang S.-G."/>
            <person name="Huang M.-R."/>
            <person name="Wu R."/>
            <person name="Zhou Y."/>
        </authorList>
    </citation>
    <scope>NUCLEOTIDE SEQUENCE [LARGE SCALE GENOMIC DNA]</scope>
    <source>
        <strain evidence="3 4">MB_m1</strain>
    </source>
</reference>
<evidence type="ECO:0000313" key="3">
    <source>
        <dbReference type="EMBL" id="EKD16632.1"/>
    </source>
</evidence>
<evidence type="ECO:0000259" key="2">
    <source>
        <dbReference type="PROSITE" id="PS51154"/>
    </source>
</evidence>